<evidence type="ECO:0000256" key="3">
    <source>
        <dbReference type="ARBA" id="ARBA00009524"/>
    </source>
</evidence>
<evidence type="ECO:0000256" key="2">
    <source>
        <dbReference type="ARBA" id="ARBA00006001"/>
    </source>
</evidence>
<evidence type="ECO:0000256" key="5">
    <source>
        <dbReference type="ARBA" id="ARBA00018591"/>
    </source>
</evidence>
<dbReference type="PROSITE" id="PS51383">
    <property type="entry name" value="YJEF_C_3"/>
    <property type="match status" value="1"/>
</dbReference>
<dbReference type="CDD" id="cd01171">
    <property type="entry name" value="YXKO-related"/>
    <property type="match status" value="1"/>
</dbReference>
<dbReference type="InterPro" id="IPR029056">
    <property type="entry name" value="Ribokinase-like"/>
</dbReference>
<keyword evidence="10" id="KW-0456">Lyase</keyword>
<evidence type="ECO:0000259" key="15">
    <source>
        <dbReference type="PROSITE" id="PS51383"/>
    </source>
</evidence>
<evidence type="ECO:0000256" key="14">
    <source>
        <dbReference type="ARBA" id="ARBA00049209"/>
    </source>
</evidence>
<keyword evidence="7" id="KW-0067">ATP-binding</keyword>
<keyword evidence="6" id="KW-0547">Nucleotide-binding</keyword>
<feature type="domain" description="YjeF N-terminal" evidence="16">
    <location>
        <begin position="1"/>
        <end position="29"/>
    </location>
</feature>
<dbReference type="NCBIfam" id="TIGR00196">
    <property type="entry name" value="yjeF_cterm"/>
    <property type="match status" value="1"/>
</dbReference>
<comment type="similarity">
    <text evidence="3">In the C-terminal section; belongs to the NnrD/CARKD family.</text>
</comment>
<dbReference type="PROSITE" id="PS01050">
    <property type="entry name" value="YJEF_C_2"/>
    <property type="match status" value="1"/>
</dbReference>
<feature type="domain" description="YjeF C-terminal" evidence="15">
    <location>
        <begin position="35"/>
        <end position="318"/>
    </location>
</feature>
<evidence type="ECO:0000259" key="16">
    <source>
        <dbReference type="PROSITE" id="PS51385"/>
    </source>
</evidence>
<dbReference type="GO" id="GO:0005524">
    <property type="term" value="F:ATP binding"/>
    <property type="evidence" value="ECO:0007669"/>
    <property type="project" value="UniProtKB-KW"/>
</dbReference>
<evidence type="ECO:0000256" key="13">
    <source>
        <dbReference type="ARBA" id="ARBA00048238"/>
    </source>
</evidence>
<evidence type="ECO:0000256" key="7">
    <source>
        <dbReference type="ARBA" id="ARBA00022840"/>
    </source>
</evidence>
<dbReference type="GO" id="GO:0052856">
    <property type="term" value="F:NAD(P)HX epimerase activity"/>
    <property type="evidence" value="ECO:0007669"/>
    <property type="project" value="TreeGrafter"/>
</dbReference>
<dbReference type="PANTHER" id="PTHR12592:SF0">
    <property type="entry name" value="ATP-DEPENDENT (S)-NAD(P)H-HYDRATE DEHYDRATASE"/>
    <property type="match status" value="1"/>
</dbReference>
<dbReference type="EMBL" id="DRNB01000088">
    <property type="protein sequence ID" value="HHJ63732.1"/>
    <property type="molecule type" value="Genomic_DNA"/>
</dbReference>
<keyword evidence="8" id="KW-0521">NADP</keyword>
<comment type="cofactor">
    <cofactor evidence="1">
        <name>K(+)</name>
        <dbReference type="ChEBI" id="CHEBI:29103"/>
    </cofactor>
</comment>
<dbReference type="HAMAP" id="MF_01965">
    <property type="entry name" value="NADHX_dehydratase"/>
    <property type="match status" value="1"/>
</dbReference>
<name>A0A7C5L260_AQUAO</name>
<comment type="function">
    <text evidence="11">Bifunctional enzyme that catalyzes the epimerization of the S- and R-forms of NAD(P)HX and the dehydration of the S-form of NAD(P)HX at the expense of ADP, which is converted to AMP. This allows the repair of both epimers of NAD(P)HX, a damaged form of NAD(P)H that is a result of enzymatic or heat-dependent hydration.</text>
</comment>
<evidence type="ECO:0000256" key="4">
    <source>
        <dbReference type="ARBA" id="ARBA00013129"/>
    </source>
</evidence>
<dbReference type="PANTHER" id="PTHR12592">
    <property type="entry name" value="ATP-DEPENDENT (S)-NAD(P)H-HYDRATE DEHYDRATASE FAMILY MEMBER"/>
    <property type="match status" value="1"/>
</dbReference>
<dbReference type="SUPFAM" id="SSF53613">
    <property type="entry name" value="Ribokinase-like"/>
    <property type="match status" value="1"/>
</dbReference>
<dbReference type="GO" id="GO:0052855">
    <property type="term" value="F:ADP-dependent NAD(P)H-hydrate dehydratase activity"/>
    <property type="evidence" value="ECO:0007669"/>
    <property type="project" value="UniProtKB-EC"/>
</dbReference>
<dbReference type="AlphaFoldDB" id="A0A7C5L260"/>
<dbReference type="EC" id="4.2.1.136" evidence="4"/>
<evidence type="ECO:0000256" key="1">
    <source>
        <dbReference type="ARBA" id="ARBA00001958"/>
    </source>
</evidence>
<evidence type="ECO:0000256" key="11">
    <source>
        <dbReference type="ARBA" id="ARBA00025153"/>
    </source>
</evidence>
<comment type="similarity">
    <text evidence="2">In the N-terminal section; belongs to the NnrE/AIBP family.</text>
</comment>
<dbReference type="InterPro" id="IPR004443">
    <property type="entry name" value="YjeF_N_dom"/>
</dbReference>
<sequence>KICHVLYPAAKFCGEVVVKDISIPSRLADSVRREVIDPLSLSIPRRERDTYKTREGHVLLVGASRGKTGAVILAALAATRTGSGLVSVGVPEDLNDIFEKSLVEEMSLPLPGRGRLSYFAVEEILSLQERFSVMALGMGMDRYEEGQDVVRDLTLGWRKPLLIDADGLNNLADTGDISFLKEREEVTVLTPHVGEFARLSGLPSEEIICNQIDVAAEFSERFGCYLILKSARTVVATPEGRTYVSVRGTQAMAKGGTGDVLSGILASLLGRGMSPEEALKLGVYLHGLAGELAEKKTHRESLRARDVVEAIPEAYKLLENSSEETDTIY</sequence>
<dbReference type="Proteomes" id="UP000885792">
    <property type="component" value="Unassembled WGS sequence"/>
</dbReference>
<comment type="catalytic activity">
    <reaction evidence="14">
        <text>(6S)-NADPHX + ADP = AMP + phosphate + NADPH + H(+)</text>
        <dbReference type="Rhea" id="RHEA:32235"/>
        <dbReference type="ChEBI" id="CHEBI:15378"/>
        <dbReference type="ChEBI" id="CHEBI:43474"/>
        <dbReference type="ChEBI" id="CHEBI:57783"/>
        <dbReference type="ChEBI" id="CHEBI:64076"/>
        <dbReference type="ChEBI" id="CHEBI:456215"/>
        <dbReference type="ChEBI" id="CHEBI:456216"/>
        <dbReference type="EC" id="4.2.1.136"/>
    </reaction>
</comment>
<evidence type="ECO:0000256" key="6">
    <source>
        <dbReference type="ARBA" id="ARBA00022741"/>
    </source>
</evidence>
<gene>
    <name evidence="17" type="ORF">ENJ61_02390</name>
</gene>
<evidence type="ECO:0000313" key="17">
    <source>
        <dbReference type="EMBL" id="HHJ63732.1"/>
    </source>
</evidence>
<accession>A0A7C5L260</accession>
<protein>
    <recommendedName>
        <fullName evidence="5">Bifunctional NAD(P)H-hydrate repair enzyme Nnr</fullName>
        <ecNumber evidence="4">4.2.1.136</ecNumber>
    </recommendedName>
    <alternativeName>
        <fullName evidence="12">Nicotinamide nucleotide repair protein</fullName>
    </alternativeName>
</protein>
<reference evidence="17" key="1">
    <citation type="journal article" date="2020" name="mSystems">
        <title>Genome- and Community-Level Interaction Insights into Carbon Utilization and Element Cycling Functions of Hydrothermarchaeota in Hydrothermal Sediment.</title>
        <authorList>
            <person name="Zhou Z."/>
            <person name="Liu Y."/>
            <person name="Xu W."/>
            <person name="Pan J."/>
            <person name="Luo Z.H."/>
            <person name="Li M."/>
        </authorList>
    </citation>
    <scope>NUCLEOTIDE SEQUENCE [LARGE SCALE GENOMIC DNA]</scope>
    <source>
        <strain evidence="17">HyVt-501</strain>
    </source>
</reference>
<dbReference type="PROSITE" id="PS51385">
    <property type="entry name" value="YJEF_N"/>
    <property type="match status" value="1"/>
</dbReference>
<evidence type="ECO:0000256" key="12">
    <source>
        <dbReference type="ARBA" id="ARBA00032624"/>
    </source>
</evidence>
<proteinExistence type="inferred from homology"/>
<dbReference type="Gene3D" id="3.40.1190.20">
    <property type="match status" value="1"/>
</dbReference>
<evidence type="ECO:0000256" key="8">
    <source>
        <dbReference type="ARBA" id="ARBA00022857"/>
    </source>
</evidence>
<keyword evidence="9" id="KW-0520">NAD</keyword>
<dbReference type="GO" id="GO:0110051">
    <property type="term" value="P:metabolite repair"/>
    <property type="evidence" value="ECO:0007669"/>
    <property type="project" value="TreeGrafter"/>
</dbReference>
<feature type="non-terminal residue" evidence="17">
    <location>
        <position position="1"/>
    </location>
</feature>
<comment type="caution">
    <text evidence="17">The sequence shown here is derived from an EMBL/GenBank/DDBJ whole genome shotgun (WGS) entry which is preliminary data.</text>
</comment>
<dbReference type="Pfam" id="PF01256">
    <property type="entry name" value="Carb_kinase"/>
    <property type="match status" value="1"/>
</dbReference>
<comment type="catalytic activity">
    <reaction evidence="13">
        <text>(6S)-NADHX + ADP = AMP + phosphate + NADH + H(+)</text>
        <dbReference type="Rhea" id="RHEA:32223"/>
        <dbReference type="ChEBI" id="CHEBI:15378"/>
        <dbReference type="ChEBI" id="CHEBI:43474"/>
        <dbReference type="ChEBI" id="CHEBI:57945"/>
        <dbReference type="ChEBI" id="CHEBI:64074"/>
        <dbReference type="ChEBI" id="CHEBI:456215"/>
        <dbReference type="ChEBI" id="CHEBI:456216"/>
        <dbReference type="EC" id="4.2.1.136"/>
    </reaction>
</comment>
<organism evidence="17">
    <name type="scientific">Aquifex aeolicus</name>
    <dbReference type="NCBI Taxonomy" id="63363"/>
    <lineage>
        <taxon>Bacteria</taxon>
        <taxon>Pseudomonadati</taxon>
        <taxon>Aquificota</taxon>
        <taxon>Aquificia</taxon>
        <taxon>Aquificales</taxon>
        <taxon>Aquificaceae</taxon>
        <taxon>Aquifex</taxon>
    </lineage>
</organism>
<dbReference type="InterPro" id="IPR017953">
    <property type="entry name" value="Carbohydrate_kinase_pred_CS"/>
</dbReference>
<dbReference type="InterPro" id="IPR000631">
    <property type="entry name" value="CARKD"/>
</dbReference>
<evidence type="ECO:0000256" key="10">
    <source>
        <dbReference type="ARBA" id="ARBA00023239"/>
    </source>
</evidence>
<evidence type="ECO:0000256" key="9">
    <source>
        <dbReference type="ARBA" id="ARBA00023027"/>
    </source>
</evidence>